<organism evidence="3 4">
    <name type="scientific">Candidatus Rhodoblastus alkanivorans</name>
    <dbReference type="NCBI Taxonomy" id="2954117"/>
    <lineage>
        <taxon>Bacteria</taxon>
        <taxon>Pseudomonadati</taxon>
        <taxon>Pseudomonadota</taxon>
        <taxon>Alphaproteobacteria</taxon>
        <taxon>Hyphomicrobiales</taxon>
        <taxon>Rhodoblastaceae</taxon>
        <taxon>Rhodoblastus</taxon>
    </lineage>
</organism>
<dbReference type="InterPro" id="IPR032710">
    <property type="entry name" value="NTF2-like_dom_sf"/>
</dbReference>
<dbReference type="Gene3D" id="3.10.450.50">
    <property type="match status" value="1"/>
</dbReference>
<feature type="domain" description="YchJ-like middle NTF2-like" evidence="2">
    <location>
        <begin position="38"/>
        <end position="136"/>
    </location>
</feature>
<dbReference type="Pfam" id="PF02810">
    <property type="entry name" value="SEC-C"/>
    <property type="match status" value="1"/>
</dbReference>
<dbReference type="PANTHER" id="PTHR33747">
    <property type="entry name" value="UPF0225 PROTEIN SCO1677"/>
    <property type="match status" value="1"/>
</dbReference>
<dbReference type="Pfam" id="PF17775">
    <property type="entry name" value="YchJ_M-like"/>
    <property type="match status" value="1"/>
</dbReference>
<reference evidence="3" key="1">
    <citation type="journal article" date="2022" name="ISME J.">
        <title>Identification of active gaseous-alkane degraders at natural gas seeps.</title>
        <authorList>
            <person name="Farhan Ul Haque M."/>
            <person name="Hernandez M."/>
            <person name="Crombie A.T."/>
            <person name="Murrell J.C."/>
        </authorList>
    </citation>
    <scope>NUCLEOTIDE SEQUENCE</scope>
    <source>
        <strain evidence="3">PC2</strain>
    </source>
</reference>
<dbReference type="RefSeq" id="WP_243065355.1">
    <property type="nucleotide sequence ID" value="NZ_JAIVFK010000008.1"/>
</dbReference>
<accession>A0ABS9Z0U6</accession>
<dbReference type="SUPFAM" id="SSF54427">
    <property type="entry name" value="NTF2-like"/>
    <property type="match status" value="1"/>
</dbReference>
<dbReference type="EMBL" id="JAIVFP010000001">
    <property type="protein sequence ID" value="MCI4681279.1"/>
    <property type="molecule type" value="Genomic_DNA"/>
</dbReference>
<evidence type="ECO:0000313" key="4">
    <source>
        <dbReference type="Proteomes" id="UP001139104"/>
    </source>
</evidence>
<evidence type="ECO:0000313" key="3">
    <source>
        <dbReference type="EMBL" id="MCI4681279.1"/>
    </source>
</evidence>
<dbReference type="SUPFAM" id="SSF103642">
    <property type="entry name" value="Sec-C motif"/>
    <property type="match status" value="1"/>
</dbReference>
<dbReference type="NCBIfam" id="NF002486">
    <property type="entry name" value="PRK01752.1"/>
    <property type="match status" value="1"/>
</dbReference>
<dbReference type="InterPro" id="IPR004027">
    <property type="entry name" value="SEC_C_motif"/>
</dbReference>
<dbReference type="PANTHER" id="PTHR33747:SF1">
    <property type="entry name" value="ADENYLATE CYCLASE-ASSOCIATED CAP C-TERMINAL DOMAIN-CONTAINING PROTEIN"/>
    <property type="match status" value="1"/>
</dbReference>
<keyword evidence="4" id="KW-1185">Reference proteome</keyword>
<dbReference type="InterPro" id="IPR048469">
    <property type="entry name" value="YchJ-like_M"/>
</dbReference>
<proteinExistence type="predicted"/>
<feature type="region of interest" description="Disordered" evidence="1">
    <location>
        <begin position="145"/>
        <end position="164"/>
    </location>
</feature>
<gene>
    <name evidence="3" type="ORF">K2U94_00570</name>
</gene>
<dbReference type="Proteomes" id="UP001139104">
    <property type="component" value="Unassembled WGS sequence"/>
</dbReference>
<evidence type="ECO:0000256" key="1">
    <source>
        <dbReference type="SAM" id="MobiDB-lite"/>
    </source>
</evidence>
<comment type="caution">
    <text evidence="3">The sequence shown here is derived from an EMBL/GenBank/DDBJ whole genome shotgun (WGS) entry which is preliminary data.</text>
</comment>
<evidence type="ECO:0000259" key="2">
    <source>
        <dbReference type="Pfam" id="PF17775"/>
    </source>
</evidence>
<name>A0ABS9Z0U6_9HYPH</name>
<sequence length="174" mass="19049">MNSETSPETCPCRAMAQDKLPIAACCGPFLAHAKNPPTAEALMRSRYSAFATGNVDYLYETLADDQRKDFDRAATGDWANKSEWLGLDIVATEEGGETDSTGTVTFAAHFRRDGKQLAHRERSLFQRDGEGRWRFAKELPLKGETVVRGPQPGRNDPCPCGSGKKYKKCCGAAA</sequence>
<protein>
    <submittedName>
        <fullName evidence="3">YchJ family protein</fullName>
    </submittedName>
</protein>